<reference evidence="4 5" key="1">
    <citation type="journal article" date="2016" name="Genome Announc.">
        <title>Draft Genome Sequence of Paenibacillus amylolyticus Heshi-A3, Isolated from Fermented Rice Bran in a Japanese Fermented Seafood Dish.</title>
        <authorList>
            <person name="Akuzawa S."/>
            <person name="Nagaoka J."/>
            <person name="Kanekatsu M."/>
            <person name="Kubota E."/>
            <person name="Ohtake R."/>
            <person name="Suzuki T."/>
            <person name="Kanesaki Y."/>
        </authorList>
    </citation>
    <scope>NUCLEOTIDE SEQUENCE [LARGE SCALE GENOMIC DNA]</scope>
    <source>
        <strain evidence="4 5">Heshi-A3</strain>
    </source>
</reference>
<dbReference type="InterPro" id="IPR050836">
    <property type="entry name" value="SDS22/Internalin_LRR"/>
</dbReference>
<protein>
    <submittedName>
        <fullName evidence="4">Rab family protein</fullName>
    </submittedName>
</protein>
<organism evidence="4 5">
    <name type="scientific">Paenibacillus amylolyticus</name>
    <dbReference type="NCBI Taxonomy" id="1451"/>
    <lineage>
        <taxon>Bacteria</taxon>
        <taxon>Bacillati</taxon>
        <taxon>Bacillota</taxon>
        <taxon>Bacilli</taxon>
        <taxon>Bacillales</taxon>
        <taxon>Paenibacillaceae</taxon>
        <taxon>Paenibacillus</taxon>
    </lineage>
</organism>
<dbReference type="InterPro" id="IPR001611">
    <property type="entry name" value="Leu-rich_rpt"/>
</dbReference>
<dbReference type="InterPro" id="IPR025875">
    <property type="entry name" value="Leu-rich_rpt_4"/>
</dbReference>
<evidence type="ECO:0000313" key="4">
    <source>
        <dbReference type="EMBL" id="GAS84115.1"/>
    </source>
</evidence>
<evidence type="ECO:0000256" key="1">
    <source>
        <dbReference type="ARBA" id="ARBA00022614"/>
    </source>
</evidence>
<evidence type="ECO:0000256" key="2">
    <source>
        <dbReference type="ARBA" id="ARBA00022737"/>
    </source>
</evidence>
<dbReference type="PROSITE" id="PS51450">
    <property type="entry name" value="LRR"/>
    <property type="match status" value="4"/>
</dbReference>
<gene>
    <name evidence="4" type="ORF">PAHA3_4218</name>
</gene>
<keyword evidence="1" id="KW-0433">Leucine-rich repeat</keyword>
<keyword evidence="2" id="KW-0677">Repeat</keyword>
<evidence type="ECO:0000313" key="5">
    <source>
        <dbReference type="Proteomes" id="UP000069697"/>
    </source>
</evidence>
<dbReference type="Proteomes" id="UP000069697">
    <property type="component" value="Unassembled WGS sequence"/>
</dbReference>
<dbReference type="Pfam" id="PF12799">
    <property type="entry name" value="LRR_4"/>
    <property type="match status" value="1"/>
</dbReference>
<dbReference type="InterPro" id="IPR032675">
    <property type="entry name" value="LRR_dom_sf"/>
</dbReference>
<keyword evidence="3" id="KW-0732">Signal</keyword>
<feature type="chain" id="PRO_5007089472" evidence="3">
    <location>
        <begin position="27"/>
        <end position="254"/>
    </location>
</feature>
<reference evidence="5" key="2">
    <citation type="submission" date="2016-01" db="EMBL/GenBank/DDBJ databases">
        <title>Draft Genome Sequence of Paenibacillus amylolyticus Heshi-A3 that Was Isolated from Fermented Rice Bran with Aging Salted Mackerel, Which Was Named Heshiko as Traditional Fermented Seafood in Japan.</title>
        <authorList>
            <person name="Akuzawa S."/>
            <person name="Nakagawa J."/>
            <person name="Kanekatsu T."/>
            <person name="Kubota E."/>
            <person name="Ohtake R."/>
            <person name="Suzuki T."/>
            <person name="Kanesaki Y."/>
        </authorList>
    </citation>
    <scope>NUCLEOTIDE SEQUENCE [LARGE SCALE GENOMIC DNA]</scope>
    <source>
        <strain evidence="5">Heshi-A3</strain>
    </source>
</reference>
<dbReference type="RefSeq" id="WP_062836573.1">
    <property type="nucleotide sequence ID" value="NZ_BCNV01000005.1"/>
</dbReference>
<dbReference type="PANTHER" id="PTHR46652:SF3">
    <property type="entry name" value="LEUCINE-RICH REPEAT-CONTAINING PROTEIN 9"/>
    <property type="match status" value="1"/>
</dbReference>
<feature type="signal peptide" evidence="3">
    <location>
        <begin position="1"/>
        <end position="26"/>
    </location>
</feature>
<name>A0A100VQE8_PAEAM</name>
<dbReference type="AlphaFoldDB" id="A0A100VQE8"/>
<proteinExistence type="predicted"/>
<evidence type="ECO:0000256" key="3">
    <source>
        <dbReference type="SAM" id="SignalP"/>
    </source>
</evidence>
<dbReference type="SMART" id="SM00365">
    <property type="entry name" value="LRR_SD22"/>
    <property type="match status" value="6"/>
</dbReference>
<accession>A0A100VQE8</accession>
<dbReference type="EMBL" id="BCNV01000005">
    <property type="protein sequence ID" value="GAS84115.1"/>
    <property type="molecule type" value="Genomic_DNA"/>
</dbReference>
<comment type="caution">
    <text evidence="4">The sequence shown here is derived from an EMBL/GenBank/DDBJ whole genome shotgun (WGS) entry which is preliminary data.</text>
</comment>
<dbReference type="Gene3D" id="3.80.10.10">
    <property type="entry name" value="Ribonuclease Inhibitor"/>
    <property type="match status" value="1"/>
</dbReference>
<dbReference type="SUPFAM" id="SSF52058">
    <property type="entry name" value="L domain-like"/>
    <property type="match status" value="1"/>
</dbReference>
<sequence>MHNQFIKRLIVLCLIFVFLPATSVWAASSLIKDPVLAKVIRADLKLSAKKELKAGDLKKLKSMYVMETKNKISNLQGLEHAVNMTDLFLPGQNIKSIKPLNTLKKLTFLAVEGNQITDISPLSGLTNLQNLVMDDNKIKSLAPLKNMRKLTSLLASGNQVTDLSPLQKVKLEWVIMNGNKIQDLTPLKNHPTLQYLYVEDNLIEDIAVLETIPHLTEVYLANNPLNDRAEQIVKNLKKKVVLVSLVSDEADQTK</sequence>
<dbReference type="PANTHER" id="PTHR46652">
    <property type="entry name" value="LEUCINE-RICH REPEAT AND IQ DOMAIN-CONTAINING PROTEIN 1-RELATED"/>
    <property type="match status" value="1"/>
</dbReference>